<sequence length="92" mass="10265">MPQTKGLEKTTENMVTKKAATKKSAPRKPASKKRDVESESGKAKRTCTIILSLWTLIYTSRDVSPPTYRGEGKTEGAWAEKTLRRLPKRNGS</sequence>
<keyword evidence="3" id="KW-1185">Reference proteome</keyword>
<evidence type="ECO:0000313" key="3">
    <source>
        <dbReference type="Proteomes" id="UP000076584"/>
    </source>
</evidence>
<gene>
    <name evidence="2" type="ORF">CI238_12983</name>
</gene>
<dbReference type="AlphaFoldDB" id="A0A162N1L8"/>
<comment type="caution">
    <text evidence="2">The sequence shown here is derived from an EMBL/GenBank/DDBJ whole genome shotgun (WGS) entry which is preliminary data.</text>
</comment>
<feature type="region of interest" description="Disordered" evidence="1">
    <location>
        <begin position="1"/>
        <end position="43"/>
    </location>
</feature>
<protein>
    <submittedName>
        <fullName evidence="2">Uncharacterized protein</fullName>
    </submittedName>
</protein>
<evidence type="ECO:0000256" key="1">
    <source>
        <dbReference type="SAM" id="MobiDB-lite"/>
    </source>
</evidence>
<dbReference type="Proteomes" id="UP000076584">
    <property type="component" value="Unassembled WGS sequence"/>
</dbReference>
<feature type="region of interest" description="Disordered" evidence="1">
    <location>
        <begin position="62"/>
        <end position="92"/>
    </location>
</feature>
<evidence type="ECO:0000313" key="2">
    <source>
        <dbReference type="EMBL" id="KZL85425.1"/>
    </source>
</evidence>
<feature type="compositionally biased region" description="Basic and acidic residues" evidence="1">
    <location>
        <begin position="32"/>
        <end position="42"/>
    </location>
</feature>
<feature type="compositionally biased region" description="Basic and acidic residues" evidence="1">
    <location>
        <begin position="1"/>
        <end position="11"/>
    </location>
</feature>
<proteinExistence type="predicted"/>
<accession>A0A162N1L8</accession>
<reference evidence="2 3" key="1">
    <citation type="submission" date="2015-06" db="EMBL/GenBank/DDBJ databases">
        <title>Survival trade-offs in plant roots during colonization by closely related pathogenic and mutualistic fungi.</title>
        <authorList>
            <person name="Hacquard S."/>
            <person name="Kracher B."/>
            <person name="Hiruma K."/>
            <person name="Weinman A."/>
            <person name="Muench P."/>
            <person name="Garrido Oter R."/>
            <person name="Ver Loren van Themaat E."/>
            <person name="Dallerey J.-F."/>
            <person name="Damm U."/>
            <person name="Henrissat B."/>
            <person name="Lespinet O."/>
            <person name="Thon M."/>
            <person name="Kemen E."/>
            <person name="McHardy A.C."/>
            <person name="Schulze-Lefert P."/>
            <person name="O'Connell R.J."/>
        </authorList>
    </citation>
    <scope>NUCLEOTIDE SEQUENCE [LARGE SCALE GENOMIC DNA]</scope>
    <source>
        <strain evidence="2 3">MAFF 238704</strain>
    </source>
</reference>
<organism evidence="2 3">
    <name type="scientific">Colletotrichum incanum</name>
    <name type="common">Soybean anthracnose fungus</name>
    <dbReference type="NCBI Taxonomy" id="1573173"/>
    <lineage>
        <taxon>Eukaryota</taxon>
        <taxon>Fungi</taxon>
        <taxon>Dikarya</taxon>
        <taxon>Ascomycota</taxon>
        <taxon>Pezizomycotina</taxon>
        <taxon>Sordariomycetes</taxon>
        <taxon>Hypocreomycetidae</taxon>
        <taxon>Glomerellales</taxon>
        <taxon>Glomerellaceae</taxon>
        <taxon>Colletotrichum</taxon>
        <taxon>Colletotrichum spaethianum species complex</taxon>
    </lineage>
</organism>
<feature type="compositionally biased region" description="Basic residues" evidence="1">
    <location>
        <begin position="19"/>
        <end position="31"/>
    </location>
</feature>
<name>A0A162N1L8_COLIC</name>
<dbReference type="EMBL" id="LFIW01000643">
    <property type="protein sequence ID" value="KZL85425.1"/>
    <property type="molecule type" value="Genomic_DNA"/>
</dbReference>